<evidence type="ECO:0000256" key="3">
    <source>
        <dbReference type="ARBA" id="ARBA00038493"/>
    </source>
</evidence>
<dbReference type="Gene3D" id="3.40.50.880">
    <property type="match status" value="1"/>
</dbReference>
<dbReference type="InterPro" id="IPR002818">
    <property type="entry name" value="DJ-1/PfpI"/>
</dbReference>
<gene>
    <name evidence="6" type="ordered locus">Solca_3993</name>
</gene>
<dbReference type="EMBL" id="CP003349">
    <property type="protein sequence ID" value="AFD08986.1"/>
    <property type="molecule type" value="Genomic_DNA"/>
</dbReference>
<dbReference type="PANTHER" id="PTHR48094:SF11">
    <property type="entry name" value="GLUTATHIONE-INDEPENDENT GLYOXALASE HSP31-RELATED"/>
    <property type="match status" value="1"/>
</dbReference>
<sequence length="229" mass="24967">MGSLKVLMITTSHSELGNTGHQTGVWLEELAAPYYIFKDAGAEITIASPKGGQVPLDPKSEDASSETEMSKRFSNDREALLQLAKSVKIEDVKAKDFDAAFLPGGHGPMWDLSDNYELRLLLEDFYNAQKPIGSVCHGVAGLIPLRDKDGHAIVKGKNLTSFSNTEEELVGLTKVVPFLLETELKNLGANYSKKEDFAPFMIKDGLLITGQNPASSEITAKELLNTINK</sequence>
<dbReference type="GO" id="GO:0005737">
    <property type="term" value="C:cytoplasm"/>
    <property type="evidence" value="ECO:0007669"/>
    <property type="project" value="TreeGrafter"/>
</dbReference>
<dbReference type="KEGG" id="scn:Solca_3993"/>
<dbReference type="GO" id="GO:0008233">
    <property type="term" value="F:peptidase activity"/>
    <property type="evidence" value="ECO:0007669"/>
    <property type="project" value="UniProtKB-KW"/>
</dbReference>
<dbReference type="Pfam" id="PF01965">
    <property type="entry name" value="DJ-1_PfpI"/>
    <property type="match status" value="1"/>
</dbReference>
<keyword evidence="6" id="KW-0378">Hydrolase</keyword>
<dbReference type="GO" id="GO:0019243">
    <property type="term" value="P:methylglyoxal catabolic process to D-lactate via S-lactoyl-glutathione"/>
    <property type="evidence" value="ECO:0007669"/>
    <property type="project" value="TreeGrafter"/>
</dbReference>
<keyword evidence="6" id="KW-0645">Protease</keyword>
<dbReference type="AlphaFoldDB" id="H8KMJ5"/>
<dbReference type="STRING" id="929556.Solca_3993"/>
<name>H8KMJ5_SOLCM</name>
<feature type="region of interest" description="Disordered" evidence="4">
    <location>
        <begin position="48"/>
        <end position="71"/>
    </location>
</feature>
<evidence type="ECO:0000313" key="6">
    <source>
        <dbReference type="EMBL" id="AFD08986.1"/>
    </source>
</evidence>
<feature type="compositionally biased region" description="Basic and acidic residues" evidence="4">
    <location>
        <begin position="58"/>
        <end position="71"/>
    </location>
</feature>
<protein>
    <submittedName>
        <fullName evidence="6">Putative intracellular protease/amidase</fullName>
    </submittedName>
</protein>
<dbReference type="PANTHER" id="PTHR48094">
    <property type="entry name" value="PROTEIN/NUCLEIC ACID DEGLYCASE DJ-1-RELATED"/>
    <property type="match status" value="1"/>
</dbReference>
<keyword evidence="7" id="KW-1185">Reference proteome</keyword>
<dbReference type="eggNOG" id="COG0693">
    <property type="taxonomic scope" value="Bacteria"/>
</dbReference>
<organism evidence="6 7">
    <name type="scientific">Solitalea canadensis (strain ATCC 29591 / DSM 3403 / JCM 21819 / LMG 8368 / NBRC 15130 / NCIMB 12057 / USAM 9D)</name>
    <name type="common">Flexibacter canadensis</name>
    <dbReference type="NCBI Taxonomy" id="929556"/>
    <lineage>
        <taxon>Bacteria</taxon>
        <taxon>Pseudomonadati</taxon>
        <taxon>Bacteroidota</taxon>
        <taxon>Sphingobacteriia</taxon>
        <taxon>Sphingobacteriales</taxon>
        <taxon>Sphingobacteriaceae</taxon>
        <taxon>Solitalea</taxon>
    </lineage>
</organism>
<evidence type="ECO:0000256" key="2">
    <source>
        <dbReference type="ARBA" id="ARBA00023239"/>
    </source>
</evidence>
<dbReference type="InterPro" id="IPR050325">
    <property type="entry name" value="Prot/Nucl_acid_deglycase"/>
</dbReference>
<keyword evidence="2" id="KW-0456">Lyase</keyword>
<evidence type="ECO:0000313" key="7">
    <source>
        <dbReference type="Proteomes" id="UP000007590"/>
    </source>
</evidence>
<reference evidence="6" key="1">
    <citation type="submission" date="2012-02" db="EMBL/GenBank/DDBJ databases">
        <title>The complete genome of Solitalea canadensis DSM 3403.</title>
        <authorList>
            <consortium name="US DOE Joint Genome Institute (JGI-PGF)"/>
            <person name="Lucas S."/>
            <person name="Copeland A."/>
            <person name="Lapidus A."/>
            <person name="Glavina del Rio T."/>
            <person name="Dalin E."/>
            <person name="Tice H."/>
            <person name="Bruce D."/>
            <person name="Goodwin L."/>
            <person name="Pitluck S."/>
            <person name="Peters L."/>
            <person name="Ovchinnikova G."/>
            <person name="Lu M."/>
            <person name="Kyrpides N."/>
            <person name="Mavromatis K."/>
            <person name="Ivanova N."/>
            <person name="Brettin T."/>
            <person name="Detter J.C."/>
            <person name="Han C."/>
            <person name="Larimer F."/>
            <person name="Land M."/>
            <person name="Hauser L."/>
            <person name="Markowitz V."/>
            <person name="Cheng J.-F."/>
            <person name="Hugenholtz P."/>
            <person name="Woyke T."/>
            <person name="Wu D."/>
            <person name="Spring S."/>
            <person name="Schroeder M."/>
            <person name="Kopitz M."/>
            <person name="Brambilla E."/>
            <person name="Klenk H.-P."/>
            <person name="Eisen J.A."/>
        </authorList>
    </citation>
    <scope>NUCLEOTIDE SEQUENCE</scope>
    <source>
        <strain evidence="6">DSM 3403</strain>
    </source>
</reference>
<dbReference type="HOGENOM" id="CLU_070319_2_0_10"/>
<evidence type="ECO:0000256" key="1">
    <source>
        <dbReference type="ARBA" id="ARBA00023016"/>
    </source>
</evidence>
<evidence type="ECO:0000259" key="5">
    <source>
        <dbReference type="Pfam" id="PF01965"/>
    </source>
</evidence>
<dbReference type="SUPFAM" id="SSF52317">
    <property type="entry name" value="Class I glutamine amidotransferase-like"/>
    <property type="match status" value="1"/>
</dbReference>
<feature type="domain" description="DJ-1/PfpI" evidence="5">
    <location>
        <begin position="28"/>
        <end position="224"/>
    </location>
</feature>
<dbReference type="GO" id="GO:0006508">
    <property type="term" value="P:proteolysis"/>
    <property type="evidence" value="ECO:0007669"/>
    <property type="project" value="UniProtKB-KW"/>
</dbReference>
<dbReference type="Proteomes" id="UP000007590">
    <property type="component" value="Chromosome"/>
</dbReference>
<accession>H8KMJ5</accession>
<dbReference type="OrthoDB" id="9792284at2"/>
<keyword evidence="1" id="KW-0346">Stress response</keyword>
<proteinExistence type="inferred from homology"/>
<comment type="similarity">
    <text evidence="3">Belongs to the peptidase C56 family. HSP31-like subfamily.</text>
</comment>
<evidence type="ECO:0000256" key="4">
    <source>
        <dbReference type="SAM" id="MobiDB-lite"/>
    </source>
</evidence>
<dbReference type="InterPro" id="IPR029062">
    <property type="entry name" value="Class_I_gatase-like"/>
</dbReference>
<dbReference type="GO" id="GO:0019172">
    <property type="term" value="F:glyoxalase III activity"/>
    <property type="evidence" value="ECO:0007669"/>
    <property type="project" value="TreeGrafter"/>
</dbReference>
<dbReference type="CDD" id="cd03141">
    <property type="entry name" value="GATase1_Hsp31_like"/>
    <property type="match status" value="1"/>
</dbReference>